<dbReference type="AlphaFoldDB" id="A0A2H0BVB0"/>
<dbReference type="PANTHER" id="PTHR34039:SF1">
    <property type="entry name" value="UPF0102 PROTEIN YRAN"/>
    <property type="match status" value="1"/>
</dbReference>
<dbReference type="InterPro" id="IPR011335">
    <property type="entry name" value="Restrct_endonuc-II-like"/>
</dbReference>
<sequence length="119" mass="13721">MTYARKEKGRLGEEIALHFLEGKGFCLLEKNWLHRLGEIDLIVERGGEVHFVEVKLRRSLAFGYPEASITPTKLRHMARAIEMWIFVQKRPPIRYQADAVAVLLLPNAEPDIVWIEGIL</sequence>
<evidence type="ECO:0000256" key="1">
    <source>
        <dbReference type="ARBA" id="ARBA00006738"/>
    </source>
</evidence>
<proteinExistence type="inferred from homology"/>
<gene>
    <name evidence="3" type="ORF">COX00_00605</name>
</gene>
<evidence type="ECO:0000256" key="2">
    <source>
        <dbReference type="HAMAP-Rule" id="MF_00048"/>
    </source>
</evidence>
<dbReference type="Pfam" id="PF02021">
    <property type="entry name" value="UPF0102"/>
    <property type="match status" value="1"/>
</dbReference>
<dbReference type="HAMAP" id="MF_00048">
    <property type="entry name" value="UPF0102"/>
    <property type="match status" value="1"/>
</dbReference>
<comment type="caution">
    <text evidence="3">The sequence shown here is derived from an EMBL/GenBank/DDBJ whole genome shotgun (WGS) entry which is preliminary data.</text>
</comment>
<name>A0A2H0BVB0_9BACT</name>
<accession>A0A2H0BVB0</accession>
<dbReference type="InterPro" id="IPR011856">
    <property type="entry name" value="tRNA_endonuc-like_dom_sf"/>
</dbReference>
<protein>
    <recommendedName>
        <fullName evidence="2">UPF0102 protein COX00_00605</fullName>
    </recommendedName>
</protein>
<dbReference type="SUPFAM" id="SSF52980">
    <property type="entry name" value="Restriction endonuclease-like"/>
    <property type="match status" value="1"/>
</dbReference>
<evidence type="ECO:0000313" key="4">
    <source>
        <dbReference type="Proteomes" id="UP000231581"/>
    </source>
</evidence>
<dbReference type="GO" id="GO:0003676">
    <property type="term" value="F:nucleic acid binding"/>
    <property type="evidence" value="ECO:0007669"/>
    <property type="project" value="InterPro"/>
</dbReference>
<dbReference type="Gene3D" id="3.40.1350.10">
    <property type="match status" value="1"/>
</dbReference>
<evidence type="ECO:0000313" key="3">
    <source>
        <dbReference type="EMBL" id="PIP60918.1"/>
    </source>
</evidence>
<dbReference type="Proteomes" id="UP000231581">
    <property type="component" value="Unassembled WGS sequence"/>
</dbReference>
<dbReference type="PANTHER" id="PTHR34039">
    <property type="entry name" value="UPF0102 PROTEIN YRAN"/>
    <property type="match status" value="1"/>
</dbReference>
<reference evidence="3 4" key="1">
    <citation type="submission" date="2017-09" db="EMBL/GenBank/DDBJ databases">
        <title>Depth-based differentiation of microbial function through sediment-hosted aquifers and enrichment of novel symbionts in the deep terrestrial subsurface.</title>
        <authorList>
            <person name="Probst A.J."/>
            <person name="Ladd B."/>
            <person name="Jarett J.K."/>
            <person name="Geller-Mcgrath D.E."/>
            <person name="Sieber C.M."/>
            <person name="Emerson J.B."/>
            <person name="Anantharaman K."/>
            <person name="Thomas B.C."/>
            <person name="Malmstrom R."/>
            <person name="Stieglmeier M."/>
            <person name="Klingl A."/>
            <person name="Woyke T."/>
            <person name="Ryan C.M."/>
            <person name="Banfield J.F."/>
        </authorList>
    </citation>
    <scope>NUCLEOTIDE SEQUENCE [LARGE SCALE GENOMIC DNA]</scope>
    <source>
        <strain evidence="3">CG22_combo_CG10-13_8_21_14_all_47_17</strain>
    </source>
</reference>
<dbReference type="InterPro" id="IPR003509">
    <property type="entry name" value="UPF0102_YraN-like"/>
</dbReference>
<organism evidence="3 4">
    <name type="scientific">Candidatus Uhrbacteria bacterium CG22_combo_CG10-13_8_21_14_all_47_17</name>
    <dbReference type="NCBI Taxonomy" id="1975041"/>
    <lineage>
        <taxon>Bacteria</taxon>
        <taxon>Candidatus Uhriibacteriota</taxon>
    </lineage>
</organism>
<comment type="similarity">
    <text evidence="1 2">Belongs to the UPF0102 family.</text>
</comment>
<dbReference type="EMBL" id="PCSZ01000015">
    <property type="protein sequence ID" value="PIP60918.1"/>
    <property type="molecule type" value="Genomic_DNA"/>
</dbReference>